<dbReference type="AlphaFoldDB" id="A0A0A8YJM2"/>
<accession>A0A0A8YJM2</accession>
<reference evidence="2" key="2">
    <citation type="journal article" date="2015" name="Data Brief">
        <title>Shoot transcriptome of the giant reed, Arundo donax.</title>
        <authorList>
            <person name="Barrero R.A."/>
            <person name="Guerrero F.D."/>
            <person name="Moolhuijzen P."/>
            <person name="Goolsby J.A."/>
            <person name="Tidwell J."/>
            <person name="Bellgard S.E."/>
            <person name="Bellgard M.I."/>
        </authorList>
    </citation>
    <scope>NUCLEOTIDE SEQUENCE</scope>
    <source>
        <tissue evidence="2">Shoot tissue taken approximately 20 cm above the soil surface</tissue>
    </source>
</reference>
<evidence type="ECO:0000313" key="2">
    <source>
        <dbReference type="EMBL" id="JAD26794.1"/>
    </source>
</evidence>
<organism evidence="2">
    <name type="scientific">Arundo donax</name>
    <name type="common">Giant reed</name>
    <name type="synonym">Donax arundinaceus</name>
    <dbReference type="NCBI Taxonomy" id="35708"/>
    <lineage>
        <taxon>Eukaryota</taxon>
        <taxon>Viridiplantae</taxon>
        <taxon>Streptophyta</taxon>
        <taxon>Embryophyta</taxon>
        <taxon>Tracheophyta</taxon>
        <taxon>Spermatophyta</taxon>
        <taxon>Magnoliopsida</taxon>
        <taxon>Liliopsida</taxon>
        <taxon>Poales</taxon>
        <taxon>Poaceae</taxon>
        <taxon>PACMAD clade</taxon>
        <taxon>Arundinoideae</taxon>
        <taxon>Arundineae</taxon>
        <taxon>Arundo</taxon>
    </lineage>
</organism>
<feature type="compositionally biased region" description="Polar residues" evidence="1">
    <location>
        <begin position="35"/>
        <end position="45"/>
    </location>
</feature>
<sequence>MVDIWNLDLTNYCKVKTVEAIETPSDPGGEPLEINPTSAQIEPKD</sequence>
<dbReference type="EMBL" id="GBRH01271101">
    <property type="protein sequence ID" value="JAD26794.1"/>
    <property type="molecule type" value="Transcribed_RNA"/>
</dbReference>
<feature type="region of interest" description="Disordered" evidence="1">
    <location>
        <begin position="22"/>
        <end position="45"/>
    </location>
</feature>
<proteinExistence type="predicted"/>
<protein>
    <submittedName>
        <fullName evidence="2">Uncharacterized protein</fullName>
    </submittedName>
</protein>
<reference evidence="2" key="1">
    <citation type="submission" date="2014-09" db="EMBL/GenBank/DDBJ databases">
        <authorList>
            <person name="Magalhaes I.L.F."/>
            <person name="Oliveira U."/>
            <person name="Santos F.R."/>
            <person name="Vidigal T.H.D.A."/>
            <person name="Brescovit A.D."/>
            <person name="Santos A.J."/>
        </authorList>
    </citation>
    <scope>NUCLEOTIDE SEQUENCE</scope>
    <source>
        <tissue evidence="2">Shoot tissue taken approximately 20 cm above the soil surface</tissue>
    </source>
</reference>
<evidence type="ECO:0000256" key="1">
    <source>
        <dbReference type="SAM" id="MobiDB-lite"/>
    </source>
</evidence>
<name>A0A0A8YJM2_ARUDO</name>